<name>W9Z585_FUSOX</name>
<dbReference type="OrthoDB" id="5153959at2759"/>
<accession>W9Z585</accession>
<evidence type="ECO:0000313" key="2">
    <source>
        <dbReference type="EMBL" id="EXK23428.1"/>
    </source>
</evidence>
<dbReference type="EMBL" id="KI980898">
    <property type="protein sequence ID" value="EXK23428.1"/>
    <property type="molecule type" value="Genomic_DNA"/>
</dbReference>
<feature type="compositionally biased region" description="Polar residues" evidence="1">
    <location>
        <begin position="264"/>
        <end position="279"/>
    </location>
</feature>
<feature type="compositionally biased region" description="Polar residues" evidence="1">
    <location>
        <begin position="314"/>
        <end position="330"/>
    </location>
</feature>
<proteinExistence type="predicted"/>
<feature type="region of interest" description="Disordered" evidence="1">
    <location>
        <begin position="314"/>
        <end position="338"/>
    </location>
</feature>
<reference evidence="2" key="2">
    <citation type="submission" date="2014-02" db="EMBL/GenBank/DDBJ databases">
        <title>Annotation of the Genome Sequence of Fusarium oxysporum f. sp. melonis 26406.</title>
        <authorList>
            <consortium name="The Broad Institute Genomics Platform"/>
            <person name="Ma L.-J."/>
            <person name="Corby-Kistler H."/>
            <person name="Broz K."/>
            <person name="Gale L.R."/>
            <person name="Jonkers W."/>
            <person name="O'Donnell K."/>
            <person name="Ploetz R."/>
            <person name="Steinberg C."/>
            <person name="Schwartz D.C."/>
            <person name="VanEtten H."/>
            <person name="Zhou S."/>
            <person name="Young S.K."/>
            <person name="Zeng Q."/>
            <person name="Gargeya S."/>
            <person name="Fitzgerald M."/>
            <person name="Abouelleil A."/>
            <person name="Alvarado L."/>
            <person name="Chapman S.B."/>
            <person name="Gainer-Dewar J."/>
            <person name="Goldberg J."/>
            <person name="Griggs A."/>
            <person name="Gujja S."/>
            <person name="Hansen M."/>
            <person name="Howarth C."/>
            <person name="Imamovic A."/>
            <person name="Ireland A."/>
            <person name="Larimer J."/>
            <person name="McCowan C."/>
            <person name="Murphy C."/>
            <person name="Pearson M."/>
            <person name="Poon T.W."/>
            <person name="Priest M."/>
            <person name="Roberts A."/>
            <person name="Saif S."/>
            <person name="Shea T."/>
            <person name="Sykes S."/>
            <person name="Wortman J."/>
            <person name="Nusbaum C."/>
            <person name="Birren B."/>
        </authorList>
    </citation>
    <scope>NUCLEOTIDE SEQUENCE</scope>
    <source>
        <strain evidence="2">26406</strain>
    </source>
</reference>
<feature type="compositionally biased region" description="Acidic residues" evidence="1">
    <location>
        <begin position="177"/>
        <end position="188"/>
    </location>
</feature>
<feature type="compositionally biased region" description="Basic and acidic residues" evidence="1">
    <location>
        <begin position="83"/>
        <end position="96"/>
    </location>
</feature>
<feature type="compositionally biased region" description="Basic residues" evidence="1">
    <location>
        <begin position="220"/>
        <end position="233"/>
    </location>
</feature>
<protein>
    <submittedName>
        <fullName evidence="2">Uncharacterized protein</fullName>
    </submittedName>
</protein>
<feature type="compositionally biased region" description="Low complexity" evidence="1">
    <location>
        <begin position="234"/>
        <end position="244"/>
    </location>
</feature>
<gene>
    <name evidence="2" type="ORF">FOMG_19792</name>
</gene>
<dbReference type="Proteomes" id="UP000030703">
    <property type="component" value="Unassembled WGS sequence"/>
</dbReference>
<evidence type="ECO:0000256" key="1">
    <source>
        <dbReference type="SAM" id="MobiDB-lite"/>
    </source>
</evidence>
<feature type="region of interest" description="Disordered" evidence="1">
    <location>
        <begin position="203"/>
        <end position="286"/>
    </location>
</feature>
<organism evidence="2">
    <name type="scientific">Fusarium oxysporum f. sp. melonis 26406</name>
    <dbReference type="NCBI Taxonomy" id="1089452"/>
    <lineage>
        <taxon>Eukaryota</taxon>
        <taxon>Fungi</taxon>
        <taxon>Dikarya</taxon>
        <taxon>Ascomycota</taxon>
        <taxon>Pezizomycotina</taxon>
        <taxon>Sordariomycetes</taxon>
        <taxon>Hypocreomycetidae</taxon>
        <taxon>Hypocreales</taxon>
        <taxon>Nectriaceae</taxon>
        <taxon>Fusarium</taxon>
        <taxon>Fusarium oxysporum species complex</taxon>
    </lineage>
</organism>
<feature type="compositionally biased region" description="Basic and acidic residues" evidence="1">
    <location>
        <begin position="111"/>
        <end position="121"/>
    </location>
</feature>
<feature type="compositionally biased region" description="Polar residues" evidence="1">
    <location>
        <begin position="54"/>
        <end position="65"/>
    </location>
</feature>
<dbReference type="AlphaFoldDB" id="W9Z585"/>
<reference evidence="2" key="1">
    <citation type="submission" date="2012-04" db="EMBL/GenBank/DDBJ databases">
        <title>The Genome Sequence of Fusarium oxysporum melonis.</title>
        <authorList>
            <consortium name="The Broad Institute Genome Sequencing Platform"/>
            <person name="Ma L.-J."/>
            <person name="Gale L.R."/>
            <person name="Schwartz D.C."/>
            <person name="Zhou S."/>
            <person name="Corby-Kistler H."/>
            <person name="Young S.K."/>
            <person name="Zeng Q."/>
            <person name="Gargeya S."/>
            <person name="Fitzgerald M."/>
            <person name="Haas B."/>
            <person name="Abouelleil A."/>
            <person name="Alvarado L."/>
            <person name="Arachchi H.M."/>
            <person name="Berlin A."/>
            <person name="Brown A."/>
            <person name="Chapman S.B."/>
            <person name="Chen Z."/>
            <person name="Dunbar C."/>
            <person name="Freedman E."/>
            <person name="Gearin G."/>
            <person name="Goldberg J."/>
            <person name="Griggs A."/>
            <person name="Gujja S."/>
            <person name="Heiman D."/>
            <person name="Howarth C."/>
            <person name="Larson L."/>
            <person name="Lui A."/>
            <person name="MacDonald P.J.P."/>
            <person name="Montmayeur A."/>
            <person name="Murphy C."/>
            <person name="Neiman D."/>
            <person name="Pearson M."/>
            <person name="Priest M."/>
            <person name="Roberts A."/>
            <person name="Saif S."/>
            <person name="Shea T."/>
            <person name="Shenoy N."/>
            <person name="Sisk P."/>
            <person name="Stolte C."/>
            <person name="Sykes S."/>
            <person name="Wortman J."/>
            <person name="Nusbaum C."/>
            <person name="Birren B."/>
        </authorList>
    </citation>
    <scope>NUCLEOTIDE SEQUENCE</scope>
    <source>
        <strain evidence="2">26406</strain>
    </source>
</reference>
<sequence>MTSADTDFDISSVGPEIQSCLDASEGELVTKATGATSELDVTIDALSDEEPCQRSRNAPATSSELTYGPIAAIPEVMTQTPLHDSKVLPSAKRDDATPATSSSSPGLRLLPESRPDQEQDRGSCSPSDTEPDPSEAESGSLPGARMSPLFREGLSRRPFRRTSSHTHMPVQDKDSDADTESSDSEDGLDVQKCIYVEEYCPLLSDASGDDSEDDFEELHSRKRRRVPRFHHASARSTPASARSSHQQRSKRRTAQLPRGRQISLRGSKSPAPSQTSSDPSEAGTFARFEEWPLSNVSLKGIIKGGKATFQLQFDWTPDQSQPHTDRSVSYSKEGRGPP</sequence>
<dbReference type="VEuPathDB" id="FungiDB:FOMG_19792"/>
<feature type="compositionally biased region" description="Acidic residues" evidence="1">
    <location>
        <begin position="207"/>
        <end position="216"/>
    </location>
</feature>
<feature type="region of interest" description="Disordered" evidence="1">
    <location>
        <begin position="44"/>
        <end position="190"/>
    </location>
</feature>
<dbReference type="HOGENOM" id="CLU_821446_0_0_1"/>